<organism evidence="2 3">
    <name type="scientific">Gimesia alba</name>
    <dbReference type="NCBI Taxonomy" id="2527973"/>
    <lineage>
        <taxon>Bacteria</taxon>
        <taxon>Pseudomonadati</taxon>
        <taxon>Planctomycetota</taxon>
        <taxon>Planctomycetia</taxon>
        <taxon>Planctomycetales</taxon>
        <taxon>Planctomycetaceae</taxon>
        <taxon>Gimesia</taxon>
    </lineage>
</organism>
<evidence type="ECO:0000256" key="1">
    <source>
        <dbReference type="SAM" id="Phobius"/>
    </source>
</evidence>
<feature type="transmembrane region" description="Helical" evidence="1">
    <location>
        <begin position="6"/>
        <end position="26"/>
    </location>
</feature>
<name>A0A517R9N7_9PLAN</name>
<keyword evidence="1" id="KW-0812">Transmembrane</keyword>
<proteinExistence type="predicted"/>
<dbReference type="KEGG" id="gaz:Pan241w_06670"/>
<dbReference type="AlphaFoldDB" id="A0A517R9N7"/>
<evidence type="ECO:0000313" key="3">
    <source>
        <dbReference type="Proteomes" id="UP000317171"/>
    </source>
</evidence>
<protein>
    <submittedName>
        <fullName evidence="2">Uncharacterized protein</fullName>
    </submittedName>
</protein>
<reference evidence="2 3" key="1">
    <citation type="submission" date="2019-02" db="EMBL/GenBank/DDBJ databases">
        <title>Deep-cultivation of Planctomycetes and their phenomic and genomic characterization uncovers novel biology.</title>
        <authorList>
            <person name="Wiegand S."/>
            <person name="Jogler M."/>
            <person name="Boedeker C."/>
            <person name="Pinto D."/>
            <person name="Vollmers J."/>
            <person name="Rivas-Marin E."/>
            <person name="Kohn T."/>
            <person name="Peeters S.H."/>
            <person name="Heuer A."/>
            <person name="Rast P."/>
            <person name="Oberbeckmann S."/>
            <person name="Bunk B."/>
            <person name="Jeske O."/>
            <person name="Meyerdierks A."/>
            <person name="Storesund J.E."/>
            <person name="Kallscheuer N."/>
            <person name="Luecker S."/>
            <person name="Lage O.M."/>
            <person name="Pohl T."/>
            <person name="Merkel B.J."/>
            <person name="Hornburger P."/>
            <person name="Mueller R.-W."/>
            <person name="Bruemmer F."/>
            <person name="Labrenz M."/>
            <person name="Spormann A.M."/>
            <person name="Op den Camp H."/>
            <person name="Overmann J."/>
            <person name="Amann R."/>
            <person name="Jetten M.S.M."/>
            <person name="Mascher T."/>
            <person name="Medema M.H."/>
            <person name="Devos D.P."/>
            <person name="Kaster A.-K."/>
            <person name="Ovreas L."/>
            <person name="Rohde M."/>
            <person name="Galperin M.Y."/>
            <person name="Jogler C."/>
        </authorList>
    </citation>
    <scope>NUCLEOTIDE SEQUENCE [LARGE SCALE GENOMIC DNA]</scope>
    <source>
        <strain evidence="2 3">Pan241w</strain>
    </source>
</reference>
<keyword evidence="3" id="KW-1185">Reference proteome</keyword>
<keyword evidence="1" id="KW-1133">Transmembrane helix</keyword>
<dbReference type="EMBL" id="CP036269">
    <property type="protein sequence ID" value="QDT40609.1"/>
    <property type="molecule type" value="Genomic_DNA"/>
</dbReference>
<sequence>MKSRVTRILFLATLMISIVFLLTYQLTHNKYHMSNKEYLVSIPASPKIQSSVDMKTELTQNQTVNESLREGISKEQFDQIVKPIRERIIGFSVRRKHFVFKIENVANPYIFATFIKGNKGAWHLSEWETEQRDFSYFFE</sequence>
<gene>
    <name evidence="2" type="ORF">Pan241w_06670</name>
</gene>
<evidence type="ECO:0000313" key="2">
    <source>
        <dbReference type="EMBL" id="QDT40609.1"/>
    </source>
</evidence>
<dbReference type="Proteomes" id="UP000317171">
    <property type="component" value="Chromosome"/>
</dbReference>
<accession>A0A517R9N7</accession>
<dbReference type="RefSeq" id="WP_145210856.1">
    <property type="nucleotide sequence ID" value="NZ_CP036269.1"/>
</dbReference>
<keyword evidence="1" id="KW-0472">Membrane</keyword>